<dbReference type="STRING" id="745820.SAMN04488053_11535"/>
<protein>
    <submittedName>
        <fullName evidence="4">DNA-binding transcriptional regulator, MerR family</fullName>
    </submittedName>
</protein>
<dbReference type="EMBL" id="FNIL01000015">
    <property type="protein sequence ID" value="SDO48641.1"/>
    <property type="molecule type" value="Genomic_DNA"/>
</dbReference>
<dbReference type="AlphaFoldDB" id="A0A1H0JZ02"/>
<keyword evidence="1 4" id="KW-0238">DNA-binding</keyword>
<reference evidence="5" key="1">
    <citation type="submission" date="2016-10" db="EMBL/GenBank/DDBJ databases">
        <authorList>
            <person name="Varghese N."/>
            <person name="Submissions S."/>
        </authorList>
    </citation>
    <scope>NUCLEOTIDE SEQUENCE [LARGE SCALE GENOMIC DNA]</scope>
    <source>
        <strain evidence="5">CGMCC 1.10369</strain>
    </source>
</reference>
<dbReference type="SUPFAM" id="SSF55136">
    <property type="entry name" value="Probable bacterial effector-binding domain"/>
    <property type="match status" value="1"/>
</dbReference>
<dbReference type="InterPro" id="IPR047057">
    <property type="entry name" value="MerR_fam"/>
</dbReference>
<gene>
    <name evidence="4" type="ORF">SAMN04488053_11535</name>
</gene>
<dbReference type="OrthoDB" id="9773308at2"/>
<name>A0A1H0JZ02_9BACI</name>
<dbReference type="Gene3D" id="3.20.80.10">
    <property type="entry name" value="Regulatory factor, effector binding domain"/>
    <property type="match status" value="1"/>
</dbReference>
<organism evidence="4 5">
    <name type="scientific">Alkalicoccus daliensis</name>
    <dbReference type="NCBI Taxonomy" id="745820"/>
    <lineage>
        <taxon>Bacteria</taxon>
        <taxon>Bacillati</taxon>
        <taxon>Bacillota</taxon>
        <taxon>Bacilli</taxon>
        <taxon>Bacillales</taxon>
        <taxon>Bacillaceae</taxon>
        <taxon>Alkalicoccus</taxon>
    </lineage>
</organism>
<dbReference type="Gene3D" id="1.10.1660.10">
    <property type="match status" value="1"/>
</dbReference>
<sequence>MKNGPYLTTGQFAKLIGIKKDTLFYYDKVGIFSPEIVETNGYRYYSPFQVEVFNVITTLKELDMPLKEIKDYLDKRSPEALLDLLNHKKEELDHKIKKLQQRQDQVLKKTGDTQEALRVPAGEIILEERETSYLIQTPLKPLHNEKDIVDSMFFHYQQLEQLEVPSSRSPGWMIEKKQTYTEETLMNSSSSLFTRIADPDKANAQLDAGIYLTTYQVQDDYMLEAYNQMMDYAAKHHLSLASYFYEDVLLDGLSVSGIEKYLIKLSIKVENSTKR</sequence>
<evidence type="ECO:0000313" key="5">
    <source>
        <dbReference type="Proteomes" id="UP000198778"/>
    </source>
</evidence>
<evidence type="ECO:0000259" key="3">
    <source>
        <dbReference type="PROSITE" id="PS50937"/>
    </source>
</evidence>
<dbReference type="Pfam" id="PF13411">
    <property type="entry name" value="MerR_1"/>
    <property type="match status" value="1"/>
</dbReference>
<dbReference type="PROSITE" id="PS50937">
    <property type="entry name" value="HTH_MERR_2"/>
    <property type="match status" value="1"/>
</dbReference>
<keyword evidence="2" id="KW-0175">Coiled coil</keyword>
<evidence type="ECO:0000313" key="4">
    <source>
        <dbReference type="EMBL" id="SDO48641.1"/>
    </source>
</evidence>
<evidence type="ECO:0000256" key="1">
    <source>
        <dbReference type="ARBA" id="ARBA00023125"/>
    </source>
</evidence>
<dbReference type="RefSeq" id="WP_090843997.1">
    <property type="nucleotide sequence ID" value="NZ_FNIL01000015.1"/>
</dbReference>
<dbReference type="InterPro" id="IPR009061">
    <property type="entry name" value="DNA-bd_dom_put_sf"/>
</dbReference>
<dbReference type="GO" id="GO:0003677">
    <property type="term" value="F:DNA binding"/>
    <property type="evidence" value="ECO:0007669"/>
    <property type="project" value="UniProtKB-KW"/>
</dbReference>
<dbReference type="PANTHER" id="PTHR30204">
    <property type="entry name" value="REDOX-CYCLING DRUG-SENSING TRANSCRIPTIONAL ACTIVATOR SOXR"/>
    <property type="match status" value="1"/>
</dbReference>
<accession>A0A1H0JZ02</accession>
<proteinExistence type="predicted"/>
<dbReference type="CDD" id="cd04782">
    <property type="entry name" value="HTH_BltR"/>
    <property type="match status" value="1"/>
</dbReference>
<dbReference type="InterPro" id="IPR011256">
    <property type="entry name" value="Reg_factor_effector_dom_sf"/>
</dbReference>
<dbReference type="InterPro" id="IPR000551">
    <property type="entry name" value="MerR-type_HTH_dom"/>
</dbReference>
<dbReference type="PANTHER" id="PTHR30204:SF85">
    <property type="entry name" value="MULTIDRUG-EFFLUX TRANSPORTER 2 REGULATOR"/>
    <property type="match status" value="1"/>
</dbReference>
<dbReference type="Proteomes" id="UP000198778">
    <property type="component" value="Unassembled WGS sequence"/>
</dbReference>
<feature type="domain" description="HTH merR-type" evidence="3">
    <location>
        <begin position="6"/>
        <end position="75"/>
    </location>
</feature>
<dbReference type="PROSITE" id="PS00552">
    <property type="entry name" value="HTH_MERR_1"/>
    <property type="match status" value="1"/>
</dbReference>
<feature type="coiled-coil region" evidence="2">
    <location>
        <begin position="82"/>
        <end position="109"/>
    </location>
</feature>
<dbReference type="SUPFAM" id="SSF46955">
    <property type="entry name" value="Putative DNA-binding domain"/>
    <property type="match status" value="1"/>
</dbReference>
<dbReference type="SMART" id="SM00422">
    <property type="entry name" value="HTH_MERR"/>
    <property type="match status" value="1"/>
</dbReference>
<keyword evidence="5" id="KW-1185">Reference proteome</keyword>
<evidence type="ECO:0000256" key="2">
    <source>
        <dbReference type="SAM" id="Coils"/>
    </source>
</evidence>
<dbReference type="GO" id="GO:0003700">
    <property type="term" value="F:DNA-binding transcription factor activity"/>
    <property type="evidence" value="ECO:0007669"/>
    <property type="project" value="InterPro"/>
</dbReference>